<dbReference type="PROSITE" id="PS00194">
    <property type="entry name" value="THIOREDOXIN_1"/>
    <property type="match status" value="1"/>
</dbReference>
<dbReference type="STRING" id="535722.E4URN6"/>
<dbReference type="RefSeq" id="XP_003175728.1">
    <property type="nucleotide sequence ID" value="XM_003175680.1"/>
</dbReference>
<dbReference type="InterPro" id="IPR036249">
    <property type="entry name" value="Thioredoxin-like_sf"/>
</dbReference>
<dbReference type="GO" id="GO:0034599">
    <property type="term" value="P:cellular response to oxidative stress"/>
    <property type="evidence" value="ECO:0007669"/>
    <property type="project" value="EnsemblFungi"/>
</dbReference>
<dbReference type="GO" id="GO:0005739">
    <property type="term" value="C:mitochondrion"/>
    <property type="evidence" value="ECO:0007669"/>
    <property type="project" value="EnsemblFungi"/>
</dbReference>
<feature type="site" description="Deprotonates C-terminal active site Cys" evidence="4">
    <location>
        <position position="25"/>
    </location>
</feature>
<dbReference type="PROSITE" id="PS51352">
    <property type="entry name" value="THIOREDOXIN_2"/>
    <property type="match status" value="1"/>
</dbReference>
<dbReference type="FunCoup" id="E4URN6">
    <property type="interactions" value="650"/>
</dbReference>
<dbReference type="PRINTS" id="PR00421">
    <property type="entry name" value="THIOREDOXIN"/>
</dbReference>
<comment type="similarity">
    <text evidence="1 3">Belongs to the thioredoxin family.</text>
</comment>
<dbReference type="InParanoid" id="E4URN6"/>
<reference evidence="8" key="1">
    <citation type="journal article" date="2012" name="MBio">
        <title>Comparative genome analysis of Trichophyton rubrum and related dermatophytes reveals candidate genes involved in infection.</title>
        <authorList>
            <person name="Martinez D.A."/>
            <person name="Oliver B.G."/>
            <person name="Graeser Y."/>
            <person name="Goldberg J.M."/>
            <person name="Li W."/>
            <person name="Martinez-Rossi N.M."/>
            <person name="Monod M."/>
            <person name="Shelest E."/>
            <person name="Barton R.C."/>
            <person name="Birch E."/>
            <person name="Brakhage A.A."/>
            <person name="Chen Z."/>
            <person name="Gurr S.J."/>
            <person name="Heiman D."/>
            <person name="Heitman J."/>
            <person name="Kosti I."/>
            <person name="Rossi A."/>
            <person name="Saif S."/>
            <person name="Samalova M."/>
            <person name="Saunders C.W."/>
            <person name="Shea T."/>
            <person name="Summerbell R.C."/>
            <person name="Xu J."/>
            <person name="Young S."/>
            <person name="Zeng Q."/>
            <person name="Birren B.W."/>
            <person name="Cuomo C.A."/>
            <person name="White T.C."/>
        </authorList>
    </citation>
    <scope>NUCLEOTIDE SEQUENCE [LARGE SCALE GENOMIC DNA]</scope>
    <source>
        <strain evidence="8">ATCC MYA-4604 / CBS 118893</strain>
    </source>
</reference>
<evidence type="ECO:0000313" key="7">
    <source>
        <dbReference type="EMBL" id="EFR00246.1"/>
    </source>
</evidence>
<feature type="site" description="Contributes to redox potential value" evidence="4">
    <location>
        <position position="33"/>
    </location>
</feature>
<feature type="disulfide bond" description="Redox-active" evidence="5">
    <location>
        <begin position="31"/>
        <end position="34"/>
    </location>
</feature>
<dbReference type="PIRSF" id="PIRSF000077">
    <property type="entry name" value="Thioredoxin"/>
    <property type="match status" value="1"/>
</dbReference>
<keyword evidence="2 5" id="KW-1015">Disulfide bond</keyword>
<dbReference type="OMA" id="HIHYVTD"/>
<dbReference type="InterPro" id="IPR017937">
    <property type="entry name" value="Thioredoxin_CS"/>
</dbReference>
<dbReference type="PANTHER" id="PTHR46115">
    <property type="entry name" value="THIOREDOXIN-LIKE PROTEIN 1"/>
    <property type="match status" value="1"/>
</dbReference>
<dbReference type="Pfam" id="PF00085">
    <property type="entry name" value="Thioredoxin"/>
    <property type="match status" value="1"/>
</dbReference>
<dbReference type="FunFam" id="3.40.30.10:FF:000245">
    <property type="entry name" value="Thioredoxin"/>
    <property type="match status" value="1"/>
</dbReference>
<name>E4URN6_ARTGP</name>
<feature type="active site" description="Nucleophile" evidence="4">
    <location>
        <position position="31"/>
    </location>
</feature>
<evidence type="ECO:0000313" key="8">
    <source>
        <dbReference type="Proteomes" id="UP000002669"/>
    </source>
</evidence>
<evidence type="ECO:0000259" key="6">
    <source>
        <dbReference type="PROSITE" id="PS51352"/>
    </source>
</evidence>
<dbReference type="CDD" id="cd02947">
    <property type="entry name" value="TRX_family"/>
    <property type="match status" value="1"/>
</dbReference>
<feature type="domain" description="Thioredoxin" evidence="6">
    <location>
        <begin position="1"/>
        <end position="105"/>
    </location>
</feature>
<dbReference type="EMBL" id="DS989823">
    <property type="protein sequence ID" value="EFR00246.1"/>
    <property type="molecule type" value="Genomic_DNA"/>
</dbReference>
<dbReference type="Proteomes" id="UP000002669">
    <property type="component" value="Unassembled WGS sequence"/>
</dbReference>
<evidence type="ECO:0000256" key="1">
    <source>
        <dbReference type="ARBA" id="ARBA00008987"/>
    </source>
</evidence>
<evidence type="ECO:0000256" key="2">
    <source>
        <dbReference type="ARBA" id="ARBA00023157"/>
    </source>
</evidence>
<dbReference type="InterPro" id="IPR005746">
    <property type="entry name" value="Thioredoxin"/>
</dbReference>
<proteinExistence type="inferred from homology"/>
<dbReference type="HOGENOM" id="CLU_090389_14_5_1"/>
<feature type="site" description="Contributes to redox potential value" evidence="4">
    <location>
        <position position="32"/>
    </location>
</feature>
<evidence type="ECO:0000256" key="5">
    <source>
        <dbReference type="PIRSR" id="PIRSR000077-4"/>
    </source>
</evidence>
<dbReference type="SUPFAM" id="SSF52833">
    <property type="entry name" value="Thioredoxin-like"/>
    <property type="match status" value="1"/>
</dbReference>
<accession>E4URN6</accession>
<dbReference type="NCBIfam" id="TIGR01068">
    <property type="entry name" value="thioredoxin"/>
    <property type="match status" value="1"/>
</dbReference>
<protein>
    <recommendedName>
        <fullName evidence="3">Thioredoxin</fullName>
    </recommendedName>
</protein>
<dbReference type="GeneID" id="10031038"/>
<dbReference type="VEuPathDB" id="FungiDB:MGYG_03249"/>
<dbReference type="AlphaFoldDB" id="E4URN6"/>
<evidence type="ECO:0000256" key="4">
    <source>
        <dbReference type="PIRSR" id="PIRSR000077-1"/>
    </source>
</evidence>
<feature type="active site" description="Nucleophile" evidence="4">
    <location>
        <position position="34"/>
    </location>
</feature>
<gene>
    <name evidence="7" type="ORF">MGYG_03249</name>
</gene>
<dbReference type="GO" id="GO:0015035">
    <property type="term" value="F:protein-disulfide reductase activity"/>
    <property type="evidence" value="ECO:0007669"/>
    <property type="project" value="InterPro"/>
</dbReference>
<organism evidence="8">
    <name type="scientific">Arthroderma gypseum (strain ATCC MYA-4604 / CBS 118893)</name>
    <name type="common">Microsporum gypseum</name>
    <dbReference type="NCBI Taxonomy" id="535722"/>
    <lineage>
        <taxon>Eukaryota</taxon>
        <taxon>Fungi</taxon>
        <taxon>Dikarya</taxon>
        <taxon>Ascomycota</taxon>
        <taxon>Pezizomycotina</taxon>
        <taxon>Eurotiomycetes</taxon>
        <taxon>Eurotiomycetidae</taxon>
        <taxon>Onygenales</taxon>
        <taxon>Arthrodermataceae</taxon>
        <taxon>Nannizzia</taxon>
    </lineage>
</organism>
<dbReference type="InterPro" id="IPR013766">
    <property type="entry name" value="Thioredoxin_domain"/>
</dbReference>
<keyword evidence="5" id="KW-0676">Redox-active center</keyword>
<dbReference type="Gene3D" id="3.40.30.10">
    <property type="entry name" value="Glutaredoxin"/>
    <property type="match status" value="1"/>
</dbReference>
<sequence length="105" mass="11514">MVVKEIKNREDFNKAIATEKLVLIDCFATWCGPCRAIAPAVEKISVERTADVDVYKVDVDECSDIAAELGVRAMPTFFFFKNGEKLDSVAGAAEAPLVAAIDRFK</sequence>
<keyword evidence="8" id="KW-1185">Reference proteome</keyword>
<evidence type="ECO:0000256" key="3">
    <source>
        <dbReference type="PIRNR" id="PIRNR000077"/>
    </source>
</evidence>
<dbReference type="eggNOG" id="KOG0907">
    <property type="taxonomic scope" value="Eukaryota"/>
</dbReference>
<dbReference type="OrthoDB" id="10263751at2759"/>